<dbReference type="GO" id="GO:0009360">
    <property type="term" value="C:DNA polymerase III complex"/>
    <property type="evidence" value="ECO:0007669"/>
    <property type="project" value="InterPro"/>
</dbReference>
<dbReference type="PANTHER" id="PTHR11669:SF0">
    <property type="entry name" value="PROTEIN STICHEL-LIKE 2"/>
    <property type="match status" value="1"/>
</dbReference>
<dbReference type="GO" id="GO:0003887">
    <property type="term" value="F:DNA-directed DNA polymerase activity"/>
    <property type="evidence" value="ECO:0007669"/>
    <property type="project" value="UniProtKB-KW"/>
</dbReference>
<evidence type="ECO:0000256" key="12">
    <source>
        <dbReference type="SAM" id="MobiDB-lite"/>
    </source>
</evidence>
<dbReference type="InterPro" id="IPR012763">
    <property type="entry name" value="DNA_pol_III_sug/sutau_N"/>
</dbReference>
<dbReference type="CDD" id="cd00009">
    <property type="entry name" value="AAA"/>
    <property type="match status" value="1"/>
</dbReference>
<dbReference type="InterPro" id="IPR022754">
    <property type="entry name" value="DNA_pol_III_gamma-3"/>
</dbReference>
<keyword evidence="8" id="KW-0862">Zinc</keyword>
<dbReference type="PRINTS" id="PR00300">
    <property type="entry name" value="CLPPROTEASEA"/>
</dbReference>
<evidence type="ECO:0000256" key="7">
    <source>
        <dbReference type="ARBA" id="ARBA00022741"/>
    </source>
</evidence>
<dbReference type="SMART" id="SM00382">
    <property type="entry name" value="AAA"/>
    <property type="match status" value="1"/>
</dbReference>
<evidence type="ECO:0000313" key="15">
    <source>
        <dbReference type="Proteomes" id="UP000244240"/>
    </source>
</evidence>
<reference evidence="14 15" key="1">
    <citation type="submission" date="2018-04" db="EMBL/GenBank/DDBJ databases">
        <title>Genomic Encyclopedia of Archaeal and Bacterial Type Strains, Phase II (KMG-II): from individual species to whole genera.</title>
        <authorList>
            <person name="Goeker M."/>
        </authorList>
    </citation>
    <scope>NUCLEOTIDE SEQUENCE [LARGE SCALE GENOMIC DNA]</scope>
    <source>
        <strain evidence="14 15">DSM 45787</strain>
    </source>
</reference>
<comment type="catalytic activity">
    <reaction evidence="11">
        <text>DNA(n) + a 2'-deoxyribonucleoside 5'-triphosphate = DNA(n+1) + diphosphate</text>
        <dbReference type="Rhea" id="RHEA:22508"/>
        <dbReference type="Rhea" id="RHEA-COMP:17339"/>
        <dbReference type="Rhea" id="RHEA-COMP:17340"/>
        <dbReference type="ChEBI" id="CHEBI:33019"/>
        <dbReference type="ChEBI" id="CHEBI:61560"/>
        <dbReference type="ChEBI" id="CHEBI:173112"/>
        <dbReference type="EC" id="2.7.7.7"/>
    </reaction>
</comment>
<dbReference type="PANTHER" id="PTHR11669">
    <property type="entry name" value="REPLICATION FACTOR C / DNA POLYMERASE III GAMMA-TAU SUBUNIT"/>
    <property type="match status" value="1"/>
</dbReference>
<evidence type="ECO:0000256" key="9">
    <source>
        <dbReference type="ARBA" id="ARBA00022840"/>
    </source>
</evidence>
<feature type="compositionally biased region" description="Basic and acidic residues" evidence="12">
    <location>
        <begin position="423"/>
        <end position="436"/>
    </location>
</feature>
<evidence type="ECO:0000256" key="11">
    <source>
        <dbReference type="ARBA" id="ARBA00049244"/>
    </source>
</evidence>
<dbReference type="GO" id="GO:0003677">
    <property type="term" value="F:DNA binding"/>
    <property type="evidence" value="ECO:0007669"/>
    <property type="project" value="InterPro"/>
</dbReference>
<dbReference type="SUPFAM" id="SSF48019">
    <property type="entry name" value="post-AAA+ oligomerization domain-like"/>
    <property type="match status" value="1"/>
</dbReference>
<evidence type="ECO:0000256" key="5">
    <source>
        <dbReference type="ARBA" id="ARBA00022705"/>
    </source>
</evidence>
<keyword evidence="10" id="KW-0239">DNA-directed DNA polymerase</keyword>
<evidence type="ECO:0000256" key="6">
    <source>
        <dbReference type="ARBA" id="ARBA00022723"/>
    </source>
</evidence>
<evidence type="ECO:0000256" key="3">
    <source>
        <dbReference type="ARBA" id="ARBA00022679"/>
    </source>
</evidence>
<keyword evidence="6" id="KW-0479">Metal-binding</keyword>
<dbReference type="NCBIfam" id="NF004046">
    <property type="entry name" value="PRK05563.1"/>
    <property type="match status" value="1"/>
</dbReference>
<evidence type="ECO:0000313" key="14">
    <source>
        <dbReference type="EMBL" id="PTX53086.1"/>
    </source>
</evidence>
<dbReference type="InterPro" id="IPR048448">
    <property type="entry name" value="DnaX-like_C"/>
</dbReference>
<keyword evidence="4" id="KW-0548">Nucleotidyltransferase</keyword>
<dbReference type="SUPFAM" id="SSF52540">
    <property type="entry name" value="P-loop containing nucleoside triphosphate hydrolases"/>
    <property type="match status" value="1"/>
</dbReference>
<dbReference type="InterPro" id="IPR001270">
    <property type="entry name" value="ClpA/B"/>
</dbReference>
<dbReference type="EMBL" id="QBKR01000029">
    <property type="protein sequence ID" value="PTX53086.1"/>
    <property type="molecule type" value="Genomic_DNA"/>
</dbReference>
<dbReference type="FunFam" id="1.10.8.60:FF:000013">
    <property type="entry name" value="DNA polymerase III subunit gamma/tau"/>
    <property type="match status" value="1"/>
</dbReference>
<evidence type="ECO:0000256" key="2">
    <source>
        <dbReference type="ARBA" id="ARBA00012417"/>
    </source>
</evidence>
<dbReference type="Pfam" id="PF13177">
    <property type="entry name" value="DNA_pol3_delta2"/>
    <property type="match status" value="1"/>
</dbReference>
<evidence type="ECO:0000256" key="1">
    <source>
        <dbReference type="ARBA" id="ARBA00006360"/>
    </source>
</evidence>
<feature type="region of interest" description="Disordered" evidence="12">
    <location>
        <begin position="415"/>
        <end position="439"/>
    </location>
</feature>
<dbReference type="NCBIfam" id="TIGR02397">
    <property type="entry name" value="dnaX_nterm"/>
    <property type="match status" value="1"/>
</dbReference>
<comment type="caution">
    <text evidence="14">The sequence shown here is derived from an EMBL/GenBank/DDBJ whole genome shotgun (WGS) entry which is preliminary data.</text>
</comment>
<dbReference type="InterPro" id="IPR008921">
    <property type="entry name" value="DNA_pol3_clamp-load_cplx_C"/>
</dbReference>
<keyword evidence="5" id="KW-0235">DNA replication</keyword>
<dbReference type="Pfam" id="PF20964">
    <property type="entry name" value="DnaX_C"/>
    <property type="match status" value="1"/>
</dbReference>
<dbReference type="FunFam" id="3.40.50.300:FF:000014">
    <property type="entry name" value="DNA polymerase III subunit gamma/tau"/>
    <property type="match status" value="1"/>
</dbReference>
<dbReference type="GO" id="GO:0006261">
    <property type="term" value="P:DNA-templated DNA replication"/>
    <property type="evidence" value="ECO:0007669"/>
    <property type="project" value="TreeGrafter"/>
</dbReference>
<accession>A0A2T6BAN1</accession>
<dbReference type="Gene3D" id="1.20.272.10">
    <property type="match status" value="1"/>
</dbReference>
<dbReference type="GO" id="GO:0046872">
    <property type="term" value="F:metal ion binding"/>
    <property type="evidence" value="ECO:0007669"/>
    <property type="project" value="UniProtKB-KW"/>
</dbReference>
<sequence length="583" mass="65515">MPSACETEENGGVPVSYRALYRVWRPQTFEDLIGQEHVTTTLKNALSEGHFSHAYLFSGPRGTGKTSAAKLLAKAVNCLKGPAPEPCNQCEACRKITEGSLMDVVEIDAASNRGVDEIRDLRDKVKYAPSEVRYKVYIVDEVHMLTTEAFNALLKTLEEPPEHVLFILATTEPHKLPSTIVSRCQRFSFRRHTMGNLLNHLRKICRSEGIEAEDAALAAIARSADGGMRDALSLLDQVLAFSDRHVDEASVLAVTGSVSRSTLGQLMEFCINRDAAAALETVDELLMDGLEPERLVHDWIHLSRDLLLLVAAPNLEEIRERMAGEKRWLELAEQTSAEDLETVLDILIRTQQQMKWAPHPRILLEMTLVRLCQESEAAPYPSPEVRDEKKILHLEEQLKKLENKVEELRRTRISAGRNVSPENKVEKTEGSADRRPVGSPRLETFLKKGSKERLQQVIRNWPEVLAEVKEKKITVHAWLIDGEPVAATEDSVLISFKNSIHRETTEKKPNKTLIEQVIKDVLGTPLVLHTVMRAEWERCRAETETSAALEKTAKEEPAKGRSSDDPVERAVELFGEDMVEISD</sequence>
<dbReference type="EC" id="2.7.7.7" evidence="2"/>
<comment type="similarity">
    <text evidence="1">Belongs to the DnaX/STICHEL family.</text>
</comment>
<dbReference type="InterPro" id="IPR003593">
    <property type="entry name" value="AAA+_ATPase"/>
</dbReference>
<dbReference type="InterPro" id="IPR045085">
    <property type="entry name" value="HLD_clamp_pol_III_gamma_tau"/>
</dbReference>
<dbReference type="Gene3D" id="1.10.8.60">
    <property type="match status" value="1"/>
</dbReference>
<proteinExistence type="inferred from homology"/>
<name>A0A2T6BAN1_9BACL</name>
<feature type="compositionally biased region" description="Basic and acidic residues" evidence="12">
    <location>
        <begin position="551"/>
        <end position="567"/>
    </location>
</feature>
<keyword evidence="15" id="KW-1185">Reference proteome</keyword>
<dbReference type="InterPro" id="IPR027417">
    <property type="entry name" value="P-loop_NTPase"/>
</dbReference>
<organism evidence="14 15">
    <name type="scientific">Melghirimyces profundicolus</name>
    <dbReference type="NCBI Taxonomy" id="1242148"/>
    <lineage>
        <taxon>Bacteria</taxon>
        <taxon>Bacillati</taxon>
        <taxon>Bacillota</taxon>
        <taxon>Bacilli</taxon>
        <taxon>Bacillales</taxon>
        <taxon>Thermoactinomycetaceae</taxon>
        <taxon>Melghirimyces</taxon>
    </lineage>
</organism>
<dbReference type="AlphaFoldDB" id="A0A2T6BAN1"/>
<dbReference type="Gene3D" id="3.40.50.300">
    <property type="entry name" value="P-loop containing nucleotide triphosphate hydrolases"/>
    <property type="match status" value="1"/>
</dbReference>
<keyword evidence="9" id="KW-0067">ATP-binding</keyword>
<evidence type="ECO:0000259" key="13">
    <source>
        <dbReference type="SMART" id="SM00382"/>
    </source>
</evidence>
<evidence type="ECO:0000256" key="10">
    <source>
        <dbReference type="ARBA" id="ARBA00022932"/>
    </source>
</evidence>
<evidence type="ECO:0000256" key="8">
    <source>
        <dbReference type="ARBA" id="ARBA00022833"/>
    </source>
</evidence>
<dbReference type="Proteomes" id="UP000244240">
    <property type="component" value="Unassembled WGS sequence"/>
</dbReference>
<dbReference type="InterPro" id="IPR038454">
    <property type="entry name" value="DnaA_N_sf"/>
</dbReference>
<dbReference type="InterPro" id="IPR050238">
    <property type="entry name" value="DNA_Rep/Repair_Clamp_Loader"/>
</dbReference>
<feature type="domain" description="AAA+ ATPase" evidence="13">
    <location>
        <begin position="51"/>
        <end position="199"/>
    </location>
</feature>
<evidence type="ECO:0000256" key="4">
    <source>
        <dbReference type="ARBA" id="ARBA00022695"/>
    </source>
</evidence>
<dbReference type="Pfam" id="PF12169">
    <property type="entry name" value="DNA_pol3_gamma3"/>
    <property type="match status" value="1"/>
</dbReference>
<dbReference type="Pfam" id="PF22608">
    <property type="entry name" value="DNAX_ATPase_lid"/>
    <property type="match status" value="1"/>
</dbReference>
<protein>
    <recommendedName>
        <fullName evidence="2">DNA-directed DNA polymerase</fullName>
        <ecNumber evidence="2">2.7.7.7</ecNumber>
    </recommendedName>
</protein>
<dbReference type="Gene3D" id="3.30.300.180">
    <property type="match status" value="1"/>
</dbReference>
<dbReference type="GO" id="GO:0005524">
    <property type="term" value="F:ATP binding"/>
    <property type="evidence" value="ECO:0007669"/>
    <property type="project" value="UniProtKB-KW"/>
</dbReference>
<feature type="region of interest" description="Disordered" evidence="12">
    <location>
        <begin position="545"/>
        <end position="567"/>
    </location>
</feature>
<gene>
    <name evidence="14" type="ORF">C8P63_12937</name>
</gene>
<keyword evidence="3" id="KW-0808">Transferase</keyword>
<keyword evidence="7" id="KW-0547">Nucleotide-binding</keyword>